<gene>
    <name evidence="2" type="ORF">AFK24_05160</name>
</gene>
<evidence type="ECO:0000256" key="1">
    <source>
        <dbReference type="SAM" id="Phobius"/>
    </source>
</evidence>
<keyword evidence="1" id="KW-0472">Membrane</keyword>
<reference evidence="2 3" key="1">
    <citation type="submission" date="2015-07" db="EMBL/GenBank/DDBJ databases">
        <title>Draft genome sequence of a diazotrophic, plant growth-promoting rhizobacterium of the Pseudomonas syringae complex.</title>
        <authorList>
            <person name="Patten C.L."/>
            <person name="Jeong H."/>
        </authorList>
    </citation>
    <scope>NUCLEOTIDE SEQUENCE [LARGE SCALE GENOMIC DNA]</scope>
    <source>
        <strain evidence="2 3">GR12-2</strain>
    </source>
</reference>
<feature type="transmembrane region" description="Helical" evidence="1">
    <location>
        <begin position="46"/>
        <end position="68"/>
    </location>
</feature>
<comment type="caution">
    <text evidence="2">The sequence shown here is derived from an EMBL/GenBank/DDBJ whole genome shotgun (WGS) entry which is preliminary data.</text>
</comment>
<sequence length="105" mass="11316">MHGYGMVGDLLHLALYLVSIGFWILLWIVCIFNAKGRLKKLLGPHALLICIALFPVLPATFVGAALIAFGLEGIVLSMFIAGIGLPLAGLRLVQRYVQADSNGRL</sequence>
<name>A0A1C7Z7Q3_PSESX</name>
<evidence type="ECO:0000313" key="2">
    <source>
        <dbReference type="EMBL" id="OCR25961.1"/>
    </source>
</evidence>
<feature type="transmembrane region" description="Helical" evidence="1">
    <location>
        <begin position="74"/>
        <end position="93"/>
    </location>
</feature>
<feature type="transmembrane region" description="Helical" evidence="1">
    <location>
        <begin position="13"/>
        <end position="34"/>
    </location>
</feature>
<keyword evidence="1" id="KW-1133">Transmembrane helix</keyword>
<evidence type="ECO:0000313" key="3">
    <source>
        <dbReference type="Proteomes" id="UP000093104"/>
    </source>
</evidence>
<keyword evidence="1" id="KW-0812">Transmembrane</keyword>
<dbReference type="Proteomes" id="UP000093104">
    <property type="component" value="Unassembled WGS sequence"/>
</dbReference>
<accession>A0A1C7Z7Q3</accession>
<dbReference type="AlphaFoldDB" id="A0A1C7Z7Q3"/>
<protein>
    <submittedName>
        <fullName evidence="2">Uncharacterized protein</fullName>
    </submittedName>
</protein>
<dbReference type="RefSeq" id="WP_139110449.1">
    <property type="nucleotide sequence ID" value="NZ_LGSI01000020.1"/>
</dbReference>
<dbReference type="OrthoDB" id="6896697at2"/>
<dbReference type="EMBL" id="LGSI01000020">
    <property type="protein sequence ID" value="OCR25961.1"/>
    <property type="molecule type" value="Genomic_DNA"/>
</dbReference>
<organism evidence="2 3">
    <name type="scientific">Pseudomonas syringae</name>
    <dbReference type="NCBI Taxonomy" id="317"/>
    <lineage>
        <taxon>Bacteria</taxon>
        <taxon>Pseudomonadati</taxon>
        <taxon>Pseudomonadota</taxon>
        <taxon>Gammaproteobacteria</taxon>
        <taxon>Pseudomonadales</taxon>
        <taxon>Pseudomonadaceae</taxon>
        <taxon>Pseudomonas</taxon>
    </lineage>
</organism>
<proteinExistence type="predicted"/>